<dbReference type="EMBL" id="MU842810">
    <property type="protein sequence ID" value="KAK2035215.1"/>
    <property type="molecule type" value="Genomic_DNA"/>
</dbReference>
<dbReference type="AlphaFoldDB" id="A0AAD9HU47"/>
<proteinExistence type="predicted"/>
<feature type="region of interest" description="Disordered" evidence="1">
    <location>
        <begin position="261"/>
        <end position="280"/>
    </location>
</feature>
<keyword evidence="3" id="KW-1185">Reference proteome</keyword>
<organism evidence="2 3">
    <name type="scientific">Colletotrichum zoysiae</name>
    <dbReference type="NCBI Taxonomy" id="1216348"/>
    <lineage>
        <taxon>Eukaryota</taxon>
        <taxon>Fungi</taxon>
        <taxon>Dikarya</taxon>
        <taxon>Ascomycota</taxon>
        <taxon>Pezizomycotina</taxon>
        <taxon>Sordariomycetes</taxon>
        <taxon>Hypocreomycetidae</taxon>
        <taxon>Glomerellales</taxon>
        <taxon>Glomerellaceae</taxon>
        <taxon>Colletotrichum</taxon>
        <taxon>Colletotrichum graminicola species complex</taxon>
    </lineage>
</organism>
<reference evidence="2" key="1">
    <citation type="submission" date="2021-06" db="EMBL/GenBank/DDBJ databases">
        <title>Comparative genomics, transcriptomics and evolutionary studies reveal genomic signatures of adaptation to plant cell wall in hemibiotrophic fungi.</title>
        <authorList>
            <consortium name="DOE Joint Genome Institute"/>
            <person name="Baroncelli R."/>
            <person name="Diaz J.F."/>
            <person name="Benocci T."/>
            <person name="Peng M."/>
            <person name="Battaglia E."/>
            <person name="Haridas S."/>
            <person name="Andreopoulos W."/>
            <person name="Labutti K."/>
            <person name="Pangilinan J."/>
            <person name="Floch G.L."/>
            <person name="Makela M.R."/>
            <person name="Henrissat B."/>
            <person name="Grigoriev I.V."/>
            <person name="Crouch J.A."/>
            <person name="De Vries R.P."/>
            <person name="Sukno S.A."/>
            <person name="Thon M.R."/>
        </authorList>
    </citation>
    <scope>NUCLEOTIDE SEQUENCE</scope>
    <source>
        <strain evidence="2">MAFF235873</strain>
    </source>
</reference>
<feature type="compositionally biased region" description="Low complexity" evidence="1">
    <location>
        <begin position="270"/>
        <end position="280"/>
    </location>
</feature>
<protein>
    <submittedName>
        <fullName evidence="2">Uncharacterized protein</fullName>
    </submittedName>
</protein>
<dbReference type="Proteomes" id="UP001232148">
    <property type="component" value="Unassembled WGS sequence"/>
</dbReference>
<gene>
    <name evidence="2" type="ORF">LX32DRAFT_255629</name>
</gene>
<evidence type="ECO:0000313" key="2">
    <source>
        <dbReference type="EMBL" id="KAK2035215.1"/>
    </source>
</evidence>
<evidence type="ECO:0000313" key="3">
    <source>
        <dbReference type="Proteomes" id="UP001232148"/>
    </source>
</evidence>
<name>A0AAD9HU47_9PEZI</name>
<comment type="caution">
    <text evidence="2">The sequence shown here is derived from an EMBL/GenBank/DDBJ whole genome shotgun (WGS) entry which is preliminary data.</text>
</comment>
<sequence>MDIHIAFRIRAAILCSLHHHHVFARPRSRRSLTHASHPAAGSVGTPRLLSDCLWSTKTTLCQPSFGPERSRNTQLAVENSVLKEVLLFWERRGNIVCHRYRARVPTRSYPAYHCQLIQTVGMKEKRDITARVCAVLASAKFRRTLIFSHTQRSSVCLLALSRPGDACDSLITTGVSLKLRKSSVGPRGQLSDQWIVGYGSRMGNPKLTTCMFVIRPFSLNPTGFDWIHEQPQAGAHHPGFPADSEVSGRSPISIITAVTPVKKEETRNGRSSLLRAAAAS</sequence>
<evidence type="ECO:0000256" key="1">
    <source>
        <dbReference type="SAM" id="MobiDB-lite"/>
    </source>
</evidence>
<accession>A0AAD9HU47</accession>